<dbReference type="CDD" id="cd23543">
    <property type="entry name" value="TFP_LU_ECD_Ly6E"/>
    <property type="match status" value="1"/>
</dbReference>
<accession>A0A9B0SXN5</accession>
<proteinExistence type="predicted"/>
<keyword evidence="8" id="KW-1185">Reference proteome</keyword>
<keyword evidence="4" id="KW-0472">Membrane</keyword>
<gene>
    <name evidence="9" type="primary">LOC102819784</name>
</gene>
<evidence type="ECO:0000256" key="3">
    <source>
        <dbReference type="ARBA" id="ARBA00022729"/>
    </source>
</evidence>
<evidence type="ECO:0000256" key="1">
    <source>
        <dbReference type="ARBA" id="ARBA00004236"/>
    </source>
</evidence>
<keyword evidence="2" id="KW-1003">Cell membrane</keyword>
<dbReference type="InterPro" id="IPR051110">
    <property type="entry name" value="Ly-6/neurotoxin-like_GPI-ap"/>
</dbReference>
<dbReference type="Pfam" id="PF00087">
    <property type="entry name" value="Toxin_TOLIP"/>
    <property type="match status" value="1"/>
</dbReference>
<keyword evidence="5" id="KW-0325">Glycoprotein</keyword>
<dbReference type="PANTHER" id="PTHR16983">
    <property type="entry name" value="UPAR/LY6 DOMAIN-CONTAINING PROTEIN"/>
    <property type="match status" value="1"/>
</dbReference>
<dbReference type="InterPro" id="IPR035076">
    <property type="entry name" value="Toxin/TOLIP"/>
</dbReference>
<protein>
    <submittedName>
        <fullName evidence="9">Uncharacterized protein LOC102819784</fullName>
    </submittedName>
</protein>
<comment type="subcellular location">
    <subcellularLocation>
        <location evidence="1">Cell membrane</location>
    </subcellularLocation>
</comment>
<evidence type="ECO:0000256" key="6">
    <source>
        <dbReference type="SAM" id="SignalP"/>
    </source>
</evidence>
<reference evidence="9" key="1">
    <citation type="submission" date="2025-08" db="UniProtKB">
        <authorList>
            <consortium name="RefSeq"/>
        </authorList>
    </citation>
    <scope>IDENTIFICATION</scope>
    <source>
        <tissue evidence="9">Spleen</tissue>
    </source>
</reference>
<evidence type="ECO:0000259" key="7">
    <source>
        <dbReference type="SMART" id="SM00134"/>
    </source>
</evidence>
<dbReference type="PANTHER" id="PTHR16983:SF13">
    <property type="entry name" value="LYMPHOCYTE ANTIGEN 6E"/>
    <property type="match status" value="1"/>
</dbReference>
<dbReference type="SUPFAM" id="SSF57302">
    <property type="entry name" value="Snake toxin-like"/>
    <property type="match status" value="1"/>
</dbReference>
<dbReference type="OrthoDB" id="10002433at2759"/>
<feature type="signal peptide" evidence="6">
    <location>
        <begin position="1"/>
        <end position="20"/>
    </location>
</feature>
<sequence>MKVFLPMLLAALLGVEQAHSLMCFSCTDQQSNLYCLTPTICSSSDNYCVTVATEAGIGNMVNFGRTLNKGCSPICPGPSVDLGVLSVGTHCCQNFLCNISAAGGGPQVSATVLGLGLLLSLLAVLVTQLQSSGIGDPKRPFSELELMQAANNAHPSLPDPFLLPGSLVGEEFAGVCRAKAHSDTLICYKCFKVPDHQACEAIRCSPNDTVCISHEITVTLRVSLQCYQCTKTNKSEDCPVTSCKPQNTKCLSFHVDVKQDEPGRALSGPRLQL</sequence>
<dbReference type="GeneID" id="102819784"/>
<dbReference type="FunFam" id="2.10.60.10:FF:000003">
    <property type="entry name" value="lymphocyte antigen 6E isoform X1"/>
    <property type="match status" value="1"/>
</dbReference>
<evidence type="ECO:0000256" key="5">
    <source>
        <dbReference type="ARBA" id="ARBA00023180"/>
    </source>
</evidence>
<dbReference type="RefSeq" id="XP_006830923.1">
    <property type="nucleotide sequence ID" value="XM_006830860.1"/>
</dbReference>
<dbReference type="SMART" id="SM00134">
    <property type="entry name" value="LU"/>
    <property type="match status" value="1"/>
</dbReference>
<evidence type="ECO:0000256" key="4">
    <source>
        <dbReference type="ARBA" id="ARBA00023136"/>
    </source>
</evidence>
<evidence type="ECO:0000313" key="8">
    <source>
        <dbReference type="Proteomes" id="UP000504623"/>
    </source>
</evidence>
<dbReference type="AlphaFoldDB" id="A0A9B0SXN5"/>
<feature type="domain" description="UPAR/Ly6" evidence="7">
    <location>
        <begin position="21"/>
        <end position="111"/>
    </location>
</feature>
<evidence type="ECO:0000313" key="9">
    <source>
        <dbReference type="RefSeq" id="XP_006830923.1"/>
    </source>
</evidence>
<dbReference type="Gene3D" id="2.10.60.10">
    <property type="entry name" value="CD59"/>
    <property type="match status" value="1"/>
</dbReference>
<name>A0A9B0SXN5_CHRAS</name>
<dbReference type="GO" id="GO:0030550">
    <property type="term" value="F:acetylcholine receptor inhibitor activity"/>
    <property type="evidence" value="ECO:0007669"/>
    <property type="project" value="TreeGrafter"/>
</dbReference>
<dbReference type="InterPro" id="IPR045860">
    <property type="entry name" value="Snake_toxin-like_sf"/>
</dbReference>
<evidence type="ECO:0000256" key="2">
    <source>
        <dbReference type="ARBA" id="ARBA00022475"/>
    </source>
</evidence>
<dbReference type="Proteomes" id="UP000504623">
    <property type="component" value="Unplaced"/>
</dbReference>
<dbReference type="GO" id="GO:0005886">
    <property type="term" value="C:plasma membrane"/>
    <property type="evidence" value="ECO:0007669"/>
    <property type="project" value="UniProtKB-SubCell"/>
</dbReference>
<dbReference type="InterPro" id="IPR016054">
    <property type="entry name" value="LY6_UPA_recep-like"/>
</dbReference>
<organism evidence="8 9">
    <name type="scientific">Chrysochloris asiatica</name>
    <name type="common">Cape golden mole</name>
    <dbReference type="NCBI Taxonomy" id="185453"/>
    <lineage>
        <taxon>Eukaryota</taxon>
        <taxon>Metazoa</taxon>
        <taxon>Chordata</taxon>
        <taxon>Craniata</taxon>
        <taxon>Vertebrata</taxon>
        <taxon>Euteleostomi</taxon>
        <taxon>Mammalia</taxon>
        <taxon>Eutheria</taxon>
        <taxon>Afrotheria</taxon>
        <taxon>Chrysochloridae</taxon>
        <taxon>Chrysochlorinae</taxon>
        <taxon>Chrysochloris</taxon>
    </lineage>
</organism>
<dbReference type="Pfam" id="PF00021">
    <property type="entry name" value="UPAR_LY6"/>
    <property type="match status" value="2"/>
</dbReference>
<feature type="chain" id="PRO_5039594098" evidence="6">
    <location>
        <begin position="21"/>
        <end position="273"/>
    </location>
</feature>
<keyword evidence="3 6" id="KW-0732">Signal</keyword>